<proteinExistence type="predicted"/>
<keyword evidence="3" id="KW-1185">Reference proteome</keyword>
<evidence type="ECO:0000313" key="3">
    <source>
        <dbReference type="Proteomes" id="UP000784294"/>
    </source>
</evidence>
<evidence type="ECO:0000313" key="2">
    <source>
        <dbReference type="EMBL" id="VEL20682.1"/>
    </source>
</evidence>
<dbReference type="AlphaFoldDB" id="A0A3S5BVT4"/>
<organism evidence="2 3">
    <name type="scientific">Protopolystoma xenopodis</name>
    <dbReference type="NCBI Taxonomy" id="117903"/>
    <lineage>
        <taxon>Eukaryota</taxon>
        <taxon>Metazoa</taxon>
        <taxon>Spiralia</taxon>
        <taxon>Lophotrochozoa</taxon>
        <taxon>Platyhelminthes</taxon>
        <taxon>Monogenea</taxon>
        <taxon>Polyopisthocotylea</taxon>
        <taxon>Polystomatidea</taxon>
        <taxon>Polystomatidae</taxon>
        <taxon>Protopolystoma</taxon>
    </lineage>
</organism>
<dbReference type="Proteomes" id="UP000784294">
    <property type="component" value="Unassembled WGS sequence"/>
</dbReference>
<protein>
    <submittedName>
        <fullName evidence="2">Uncharacterized protein</fullName>
    </submittedName>
</protein>
<feature type="non-terminal residue" evidence="2">
    <location>
        <position position="168"/>
    </location>
</feature>
<evidence type="ECO:0000256" key="1">
    <source>
        <dbReference type="SAM" id="MobiDB-lite"/>
    </source>
</evidence>
<gene>
    <name evidence="2" type="ORF">PXEA_LOCUS14122</name>
</gene>
<comment type="caution">
    <text evidence="2">The sequence shown here is derived from an EMBL/GenBank/DDBJ whole genome shotgun (WGS) entry which is preliminary data.</text>
</comment>
<accession>A0A3S5BVT4</accession>
<sequence>MLAFSRLCPFHSAFFFSAARPVTSPTEASVGTSAHPTVFISHTQARRIPVSSSAVVDSAARPNDSAVDMISLHVTSTNGVEIGKTYMNSSIRLELKMPKLEEWTLMNDWDESRTVWTYSKESSDGDNDGDSDNDSDGDINVDIDVDIDGDSDGDIDVDIDGDSDGDID</sequence>
<feature type="region of interest" description="Disordered" evidence="1">
    <location>
        <begin position="119"/>
        <end position="168"/>
    </location>
</feature>
<reference evidence="2" key="1">
    <citation type="submission" date="2018-11" db="EMBL/GenBank/DDBJ databases">
        <authorList>
            <consortium name="Pathogen Informatics"/>
        </authorList>
    </citation>
    <scope>NUCLEOTIDE SEQUENCE</scope>
</reference>
<name>A0A3S5BVT4_9PLAT</name>
<dbReference type="EMBL" id="CAAALY010047566">
    <property type="protein sequence ID" value="VEL20682.1"/>
    <property type="molecule type" value="Genomic_DNA"/>
</dbReference>
<feature type="compositionally biased region" description="Acidic residues" evidence="1">
    <location>
        <begin position="124"/>
        <end position="168"/>
    </location>
</feature>